<evidence type="ECO:0000259" key="1">
    <source>
        <dbReference type="Pfam" id="PF00582"/>
    </source>
</evidence>
<protein>
    <submittedName>
        <fullName evidence="2">Universal stress protein A-like protein</fullName>
    </submittedName>
</protein>
<dbReference type="AlphaFoldDB" id="A0A2I0AH67"/>
<dbReference type="InterPro" id="IPR014729">
    <property type="entry name" value="Rossmann-like_a/b/a_fold"/>
</dbReference>
<dbReference type="PANTHER" id="PTHR46553:SF3">
    <property type="entry name" value="ADENINE NUCLEOTIDE ALPHA HYDROLASES-LIKE SUPERFAMILY PROTEIN"/>
    <property type="match status" value="1"/>
</dbReference>
<feature type="domain" description="UspA" evidence="1">
    <location>
        <begin position="2"/>
        <end position="150"/>
    </location>
</feature>
<dbReference type="EMBL" id="KZ451982">
    <property type="protein sequence ID" value="PKA54901.1"/>
    <property type="molecule type" value="Genomic_DNA"/>
</dbReference>
<dbReference type="PANTHER" id="PTHR46553">
    <property type="entry name" value="ADENINE NUCLEOTIDE ALPHA HYDROLASES-LIKE SUPERFAMILY PROTEIN"/>
    <property type="match status" value="1"/>
</dbReference>
<dbReference type="PRINTS" id="PR01438">
    <property type="entry name" value="UNVRSLSTRESS"/>
</dbReference>
<dbReference type="InterPro" id="IPR006015">
    <property type="entry name" value="Universal_stress_UspA"/>
</dbReference>
<dbReference type="SUPFAM" id="SSF52402">
    <property type="entry name" value="Adenine nucleotide alpha hydrolases-like"/>
    <property type="match status" value="1"/>
</dbReference>
<organism evidence="2 3">
    <name type="scientific">Apostasia shenzhenica</name>
    <dbReference type="NCBI Taxonomy" id="1088818"/>
    <lineage>
        <taxon>Eukaryota</taxon>
        <taxon>Viridiplantae</taxon>
        <taxon>Streptophyta</taxon>
        <taxon>Embryophyta</taxon>
        <taxon>Tracheophyta</taxon>
        <taxon>Spermatophyta</taxon>
        <taxon>Magnoliopsida</taxon>
        <taxon>Liliopsida</taxon>
        <taxon>Asparagales</taxon>
        <taxon>Orchidaceae</taxon>
        <taxon>Apostasioideae</taxon>
        <taxon>Apostasia</taxon>
    </lineage>
</organism>
<dbReference type="STRING" id="1088818.A0A2I0AH67"/>
<name>A0A2I0AH67_9ASPA</name>
<gene>
    <name evidence="2" type="ORF">AXF42_Ash000736</name>
</gene>
<accession>A0A2I0AH67</accession>
<dbReference type="Proteomes" id="UP000236161">
    <property type="component" value="Unassembled WGS sequence"/>
</dbReference>
<reference evidence="2 3" key="1">
    <citation type="journal article" date="2017" name="Nature">
        <title>The Apostasia genome and the evolution of orchids.</title>
        <authorList>
            <person name="Zhang G.Q."/>
            <person name="Liu K.W."/>
            <person name="Li Z."/>
            <person name="Lohaus R."/>
            <person name="Hsiao Y.Y."/>
            <person name="Niu S.C."/>
            <person name="Wang J.Y."/>
            <person name="Lin Y.C."/>
            <person name="Xu Q."/>
            <person name="Chen L.J."/>
            <person name="Yoshida K."/>
            <person name="Fujiwara S."/>
            <person name="Wang Z.W."/>
            <person name="Zhang Y.Q."/>
            <person name="Mitsuda N."/>
            <person name="Wang M."/>
            <person name="Liu G.H."/>
            <person name="Pecoraro L."/>
            <person name="Huang H.X."/>
            <person name="Xiao X.J."/>
            <person name="Lin M."/>
            <person name="Wu X.Y."/>
            <person name="Wu W.L."/>
            <person name="Chen Y.Y."/>
            <person name="Chang S.B."/>
            <person name="Sakamoto S."/>
            <person name="Ohme-Takagi M."/>
            <person name="Yagi M."/>
            <person name="Zeng S.J."/>
            <person name="Shen C.Y."/>
            <person name="Yeh C.M."/>
            <person name="Luo Y.B."/>
            <person name="Tsai W.C."/>
            <person name="Van de Peer Y."/>
            <person name="Liu Z.J."/>
        </authorList>
    </citation>
    <scope>NUCLEOTIDE SEQUENCE [LARGE SCALE GENOMIC DNA]</scope>
    <source>
        <strain evidence="3">cv. Shenzhen</strain>
        <tissue evidence="2">Stem</tissue>
    </source>
</reference>
<dbReference type="Pfam" id="PF00582">
    <property type="entry name" value="Usp"/>
    <property type="match status" value="1"/>
</dbReference>
<keyword evidence="3" id="KW-1185">Reference proteome</keyword>
<dbReference type="Gene3D" id="3.40.50.620">
    <property type="entry name" value="HUPs"/>
    <property type="match status" value="1"/>
</dbReference>
<evidence type="ECO:0000313" key="3">
    <source>
        <dbReference type="Proteomes" id="UP000236161"/>
    </source>
</evidence>
<dbReference type="InterPro" id="IPR006016">
    <property type="entry name" value="UspA"/>
</dbReference>
<dbReference type="CDD" id="cd23659">
    <property type="entry name" value="USP_At3g01520-like"/>
    <property type="match status" value="1"/>
</dbReference>
<dbReference type="OrthoDB" id="843225at2759"/>
<evidence type="ECO:0000313" key="2">
    <source>
        <dbReference type="EMBL" id="PKA54901.1"/>
    </source>
</evidence>
<sequence length="156" mass="16716">MTIVVGVDNSDHSFYALRWTLRHYFAGAAAVGAANRLVIVYAKPNPSSAISIGGLGSVDIKPYLDSDLTRIATTVIAKARELCAANSMCDVVYEVMEGDARIALCDAAEIFHADLLVLGSQGYGAIKRAVLGSVSDYCTHHSNCNVMIVKQPKHMN</sequence>
<proteinExistence type="predicted"/>